<evidence type="ECO:0000256" key="4">
    <source>
        <dbReference type="ARBA" id="ARBA00022840"/>
    </source>
</evidence>
<dbReference type="PANTHER" id="PTHR24221">
    <property type="entry name" value="ATP-BINDING CASSETTE SUB-FAMILY B"/>
    <property type="match status" value="1"/>
</dbReference>
<dbReference type="SUPFAM" id="SSF90123">
    <property type="entry name" value="ABC transporter transmembrane region"/>
    <property type="match status" value="1"/>
</dbReference>
<evidence type="ECO:0000256" key="1">
    <source>
        <dbReference type="ARBA" id="ARBA00004141"/>
    </source>
</evidence>
<evidence type="ECO:0000256" key="5">
    <source>
        <dbReference type="ARBA" id="ARBA00022989"/>
    </source>
</evidence>
<dbReference type="GO" id="GO:0005774">
    <property type="term" value="C:vacuolar membrane"/>
    <property type="evidence" value="ECO:0007669"/>
    <property type="project" value="TreeGrafter"/>
</dbReference>
<keyword evidence="12" id="KW-1185">Reference proteome</keyword>
<feature type="transmembrane region" description="Helical" evidence="8">
    <location>
        <begin position="192"/>
        <end position="211"/>
    </location>
</feature>
<evidence type="ECO:0000256" key="8">
    <source>
        <dbReference type="SAM" id="Phobius"/>
    </source>
</evidence>
<dbReference type="InterPro" id="IPR011527">
    <property type="entry name" value="ABC1_TM_dom"/>
</dbReference>
<dbReference type="GO" id="GO:0020037">
    <property type="term" value="F:heme binding"/>
    <property type="evidence" value="ECO:0007669"/>
    <property type="project" value="TreeGrafter"/>
</dbReference>
<dbReference type="InterPro" id="IPR039421">
    <property type="entry name" value="Type_1_exporter"/>
</dbReference>
<dbReference type="Pfam" id="PF00005">
    <property type="entry name" value="ABC_tran"/>
    <property type="match status" value="1"/>
</dbReference>
<gene>
    <name evidence="11" type="ORF">WA026_011898</name>
</gene>
<comment type="subcellular location">
    <subcellularLocation>
        <location evidence="1">Membrane</location>
        <topology evidence="1">Multi-pass membrane protein</topology>
    </subcellularLocation>
</comment>
<dbReference type="CDD" id="cd18581">
    <property type="entry name" value="ABC_6TM_ABCB6"/>
    <property type="match status" value="1"/>
</dbReference>
<evidence type="ECO:0000259" key="9">
    <source>
        <dbReference type="PROSITE" id="PS50893"/>
    </source>
</evidence>
<feature type="transmembrane region" description="Helical" evidence="8">
    <location>
        <begin position="41"/>
        <end position="66"/>
    </location>
</feature>
<feature type="domain" description="ABC transmembrane type-1" evidence="10">
    <location>
        <begin position="43"/>
        <end position="337"/>
    </location>
</feature>
<evidence type="ECO:0000313" key="11">
    <source>
        <dbReference type="EMBL" id="KAK9880660.1"/>
    </source>
</evidence>
<dbReference type="SUPFAM" id="SSF52540">
    <property type="entry name" value="P-loop containing nucleoside triphosphate hydrolases"/>
    <property type="match status" value="1"/>
</dbReference>
<dbReference type="GO" id="GO:0015439">
    <property type="term" value="F:ABC-type heme transporter activity"/>
    <property type="evidence" value="ECO:0007669"/>
    <property type="project" value="TreeGrafter"/>
</dbReference>
<keyword evidence="4" id="KW-0067">ATP-binding</keyword>
<keyword evidence="2 8" id="KW-0812">Transmembrane</keyword>
<keyword evidence="6 8" id="KW-0472">Membrane</keyword>
<evidence type="ECO:0000313" key="12">
    <source>
        <dbReference type="Proteomes" id="UP001431783"/>
    </source>
</evidence>
<dbReference type="Proteomes" id="UP001431783">
    <property type="component" value="Unassembled WGS sequence"/>
</dbReference>
<feature type="domain" description="ABC transporter" evidence="9">
    <location>
        <begin position="347"/>
        <end position="559"/>
    </location>
</feature>
<reference evidence="11 12" key="1">
    <citation type="submission" date="2023-03" db="EMBL/GenBank/DDBJ databases">
        <title>Genome insight into feeding habits of ladybird beetles.</title>
        <authorList>
            <person name="Li H.-S."/>
            <person name="Huang Y.-H."/>
            <person name="Pang H."/>
        </authorList>
    </citation>
    <scope>NUCLEOTIDE SEQUENCE [LARGE SCALE GENOMIC DNA]</scope>
    <source>
        <strain evidence="11">SYSU_2023b</strain>
        <tissue evidence="11">Whole body</tissue>
    </source>
</reference>
<proteinExistence type="inferred from homology"/>
<evidence type="ECO:0000259" key="10">
    <source>
        <dbReference type="PROSITE" id="PS50929"/>
    </source>
</evidence>
<dbReference type="EMBL" id="JARQZJ010000065">
    <property type="protein sequence ID" value="KAK9880660.1"/>
    <property type="molecule type" value="Genomic_DNA"/>
</dbReference>
<dbReference type="InterPro" id="IPR036640">
    <property type="entry name" value="ABC1_TM_sf"/>
</dbReference>
<keyword evidence="3" id="KW-0547">Nucleotide-binding</keyword>
<dbReference type="AlphaFoldDB" id="A0AAW1UDR5"/>
<evidence type="ECO:0000256" key="7">
    <source>
        <dbReference type="ARBA" id="ARBA00024363"/>
    </source>
</evidence>
<dbReference type="Gene3D" id="1.20.1560.10">
    <property type="entry name" value="ABC transporter type 1, transmembrane domain"/>
    <property type="match status" value="1"/>
</dbReference>
<organism evidence="11 12">
    <name type="scientific">Henosepilachna vigintioctopunctata</name>
    <dbReference type="NCBI Taxonomy" id="420089"/>
    <lineage>
        <taxon>Eukaryota</taxon>
        <taxon>Metazoa</taxon>
        <taxon>Ecdysozoa</taxon>
        <taxon>Arthropoda</taxon>
        <taxon>Hexapoda</taxon>
        <taxon>Insecta</taxon>
        <taxon>Pterygota</taxon>
        <taxon>Neoptera</taxon>
        <taxon>Endopterygota</taxon>
        <taxon>Coleoptera</taxon>
        <taxon>Polyphaga</taxon>
        <taxon>Cucujiformia</taxon>
        <taxon>Coccinelloidea</taxon>
        <taxon>Coccinellidae</taxon>
        <taxon>Epilachninae</taxon>
        <taxon>Epilachnini</taxon>
        <taxon>Henosepilachna</taxon>
    </lineage>
</organism>
<dbReference type="InterPro" id="IPR003593">
    <property type="entry name" value="AAA+_ATPase"/>
</dbReference>
<sequence>MKTEAKNEIYTNRSTWYGFLDKIRILWPCLWPRKNSFLQSIIVLSFILLATGRVVNLLVPIFSKLIVNSMSHNEKNISPTFRWDLILYYVFFKYLQAGGVGGMGLLNNLRTYLWIKVQQFTTREIGVKLLSHLHSLPLQWHLNRKTGEILRIMDRGTDSINGLLNVLLFNILPIIVDIIVAVIYFLINFDGYFALIVFVTMVLYIVTTITVTEWRTKYQRKTNNADNKVKAQSFDSLLNFETVKYYNNEKYEVEAYRKALLNFQKAEFKSTFTQNVLRALQNFIINGGLLIGSLLCLYEVVEKKKLTVGDYVLFTSYIVQLHIPLNFFGLYYRCLQNNFVDMERGCIKFDNVSFSYNNQPILKNVSFDVAAGRSLALVGPSGSGKSTIIRLLFKLFPVQYGTIIIDEQNIMNVNRESLRKSLGVVPQDIVLFNNSIKYNIQYGNFAAKEADIIEVARAADIHEKILSFKDSYEAQVGERGLRLSGGENQRIGIARTLLKEPRILLLDEATSALDTETERNIQENLKSICKNRTTIIKEEGMKNCFKIMDSILECGSNNL</sequence>
<dbReference type="PANTHER" id="PTHR24221:SF654">
    <property type="entry name" value="ATP-BINDING CASSETTE SUB-FAMILY B MEMBER 6"/>
    <property type="match status" value="1"/>
</dbReference>
<comment type="similarity">
    <text evidence="7">Belongs to the ABC transporter superfamily. ABCB family. Heavy Metal importer (TC 3.A.1.210) subfamily.</text>
</comment>
<evidence type="ECO:0008006" key="13">
    <source>
        <dbReference type="Google" id="ProtNLM"/>
    </source>
</evidence>
<evidence type="ECO:0000256" key="3">
    <source>
        <dbReference type="ARBA" id="ARBA00022741"/>
    </source>
</evidence>
<name>A0AAW1UDR5_9CUCU</name>
<dbReference type="Gene3D" id="3.40.50.300">
    <property type="entry name" value="P-loop containing nucleotide triphosphate hydrolases"/>
    <property type="match status" value="1"/>
</dbReference>
<dbReference type="SMART" id="SM00382">
    <property type="entry name" value="AAA"/>
    <property type="match status" value="1"/>
</dbReference>
<keyword evidence="5 8" id="KW-1133">Transmembrane helix</keyword>
<feature type="transmembrane region" description="Helical" evidence="8">
    <location>
        <begin position="163"/>
        <end position="186"/>
    </location>
</feature>
<dbReference type="PROSITE" id="PS50893">
    <property type="entry name" value="ABC_TRANSPORTER_2"/>
    <property type="match status" value="1"/>
</dbReference>
<accession>A0AAW1UDR5</accession>
<comment type="caution">
    <text evidence="11">The sequence shown here is derived from an EMBL/GenBank/DDBJ whole genome shotgun (WGS) entry which is preliminary data.</text>
</comment>
<protein>
    <recommendedName>
        <fullName evidence="13">ATP-binding cassette sub-family B member 6, mitochondrial</fullName>
    </recommendedName>
</protein>
<dbReference type="Pfam" id="PF00664">
    <property type="entry name" value="ABC_membrane"/>
    <property type="match status" value="1"/>
</dbReference>
<dbReference type="PROSITE" id="PS50929">
    <property type="entry name" value="ABC_TM1F"/>
    <property type="match status" value="1"/>
</dbReference>
<evidence type="ECO:0000256" key="2">
    <source>
        <dbReference type="ARBA" id="ARBA00022692"/>
    </source>
</evidence>
<feature type="transmembrane region" description="Helical" evidence="8">
    <location>
        <begin position="86"/>
        <end position="106"/>
    </location>
</feature>
<dbReference type="GO" id="GO:0016887">
    <property type="term" value="F:ATP hydrolysis activity"/>
    <property type="evidence" value="ECO:0007669"/>
    <property type="project" value="InterPro"/>
</dbReference>
<dbReference type="InterPro" id="IPR003439">
    <property type="entry name" value="ABC_transporter-like_ATP-bd"/>
</dbReference>
<feature type="transmembrane region" description="Helical" evidence="8">
    <location>
        <begin position="313"/>
        <end position="332"/>
    </location>
</feature>
<evidence type="ECO:0000256" key="6">
    <source>
        <dbReference type="ARBA" id="ARBA00023136"/>
    </source>
</evidence>
<dbReference type="GO" id="GO:0005524">
    <property type="term" value="F:ATP binding"/>
    <property type="evidence" value="ECO:0007669"/>
    <property type="project" value="UniProtKB-KW"/>
</dbReference>
<feature type="transmembrane region" description="Helical" evidence="8">
    <location>
        <begin position="283"/>
        <end position="301"/>
    </location>
</feature>
<dbReference type="InterPro" id="IPR027417">
    <property type="entry name" value="P-loop_NTPase"/>
</dbReference>